<reference evidence="2 3" key="1">
    <citation type="submission" date="2017-08" db="EMBL/GenBank/DDBJ databases">
        <title>Acidophilic green algal genome provides insights into adaptation to an acidic environment.</title>
        <authorList>
            <person name="Hirooka S."/>
            <person name="Hirose Y."/>
            <person name="Kanesaki Y."/>
            <person name="Higuchi S."/>
            <person name="Fujiwara T."/>
            <person name="Onuma R."/>
            <person name="Era A."/>
            <person name="Ohbayashi R."/>
            <person name="Uzuka A."/>
            <person name="Nozaki H."/>
            <person name="Yoshikawa H."/>
            <person name="Miyagishima S.Y."/>
        </authorList>
    </citation>
    <scope>NUCLEOTIDE SEQUENCE [LARGE SCALE GENOMIC DNA]</scope>
    <source>
        <strain evidence="2 3">NIES-2499</strain>
    </source>
</reference>
<dbReference type="SUPFAM" id="SSF82199">
    <property type="entry name" value="SET domain"/>
    <property type="match status" value="1"/>
</dbReference>
<dbReference type="EMBL" id="BEGY01000042">
    <property type="protein sequence ID" value="GAX79435.1"/>
    <property type="molecule type" value="Genomic_DNA"/>
</dbReference>
<organism evidence="2 3">
    <name type="scientific">Chlamydomonas eustigma</name>
    <dbReference type="NCBI Taxonomy" id="1157962"/>
    <lineage>
        <taxon>Eukaryota</taxon>
        <taxon>Viridiplantae</taxon>
        <taxon>Chlorophyta</taxon>
        <taxon>core chlorophytes</taxon>
        <taxon>Chlorophyceae</taxon>
        <taxon>CS clade</taxon>
        <taxon>Chlamydomonadales</taxon>
        <taxon>Chlamydomonadaceae</taxon>
        <taxon>Chlamydomonas</taxon>
    </lineage>
</organism>
<keyword evidence="3" id="KW-1185">Reference proteome</keyword>
<dbReference type="GO" id="GO:0016279">
    <property type="term" value="F:protein-lysine N-methyltransferase activity"/>
    <property type="evidence" value="ECO:0007669"/>
    <property type="project" value="TreeGrafter"/>
</dbReference>
<evidence type="ECO:0000259" key="1">
    <source>
        <dbReference type="Pfam" id="PF00856"/>
    </source>
</evidence>
<evidence type="ECO:0000313" key="3">
    <source>
        <dbReference type="Proteomes" id="UP000232323"/>
    </source>
</evidence>
<name>A0A250X8N5_9CHLO</name>
<dbReference type="InterPro" id="IPR050600">
    <property type="entry name" value="SETD3_SETD6_MTase"/>
</dbReference>
<dbReference type="Proteomes" id="UP000232323">
    <property type="component" value="Unassembled WGS sequence"/>
</dbReference>
<dbReference type="Gene3D" id="3.90.1410.10">
    <property type="entry name" value="set domain protein methyltransferase, domain 1"/>
    <property type="match status" value="1"/>
</dbReference>
<proteinExistence type="predicted"/>
<protein>
    <recommendedName>
        <fullName evidence="1">SET domain-containing protein</fullName>
    </recommendedName>
</protein>
<dbReference type="InterPro" id="IPR001214">
    <property type="entry name" value="SET_dom"/>
</dbReference>
<dbReference type="PANTHER" id="PTHR13271">
    <property type="entry name" value="UNCHARACTERIZED PUTATIVE METHYLTRANSFERASE"/>
    <property type="match status" value="1"/>
</dbReference>
<feature type="domain" description="SET" evidence="1">
    <location>
        <begin position="14"/>
        <end position="181"/>
    </location>
</feature>
<dbReference type="OrthoDB" id="341421at2759"/>
<dbReference type="InterPro" id="IPR046341">
    <property type="entry name" value="SET_dom_sf"/>
</dbReference>
<dbReference type="CDD" id="cd10527">
    <property type="entry name" value="SET_LSMT"/>
    <property type="match status" value="1"/>
</dbReference>
<dbReference type="PANTHER" id="PTHR13271:SF140">
    <property type="entry name" value="SET DOMAIN-CONTAINING PROTEIN"/>
    <property type="match status" value="1"/>
</dbReference>
<dbReference type="AlphaFoldDB" id="A0A250X8N5"/>
<dbReference type="Pfam" id="PF00856">
    <property type="entry name" value="SET"/>
    <property type="match status" value="1"/>
</dbReference>
<sequence length="457" mass="49839">MKVKVSTTHGSSDRGLIAVQDLEPGEPILSVPFDKVFMSEREDDMDMHWAAGMALQLLRDIHVEKHEGSSNKRGLWISMLLRTGEVFTPLSFNETEVAALGDPFIIAEVQLMQICMRDCFQALMEEADNRFFTWAEFLWAVQVMTSRCFFEASLGGVHLAVPGVDMCNHSMNPNATVQIRHSTQYCQGRGALEEVCDVPSSSDDVNAGRNTDTGEGSFFELLAGPSGVSQGQEVTISYSSQAPSEFFLLLFGFVPEGGTANDSVTLFPTLQDMAQAWFQMFSPKDADCEATLNSKVSDVADIVGLPGNEQSVGRLNDQLPEAGTATLDSFLELVVNKYGLQPETFDRLVVTKEGIDARMSEAFHVVNEAMLLFQGSCLQEKAGRGPESNAGLRCNKFLLDVCKERLSLILGATAGATGAVHGTGQGVTEVASRLIVSFRQRKIAILEQVISQIENGR</sequence>
<comment type="caution">
    <text evidence="2">The sequence shown here is derived from an EMBL/GenBank/DDBJ whole genome shotgun (WGS) entry which is preliminary data.</text>
</comment>
<gene>
    <name evidence="2" type="ORF">CEUSTIGMA_g6876.t1</name>
</gene>
<evidence type="ECO:0000313" key="2">
    <source>
        <dbReference type="EMBL" id="GAX79435.1"/>
    </source>
</evidence>
<accession>A0A250X8N5</accession>